<dbReference type="Gene3D" id="2.160.10.10">
    <property type="entry name" value="Hexapeptide repeat proteins"/>
    <property type="match status" value="1"/>
</dbReference>
<evidence type="ECO:0000259" key="5">
    <source>
        <dbReference type="Pfam" id="PF25087"/>
    </source>
</evidence>
<dbReference type="Gene3D" id="3.90.550.10">
    <property type="entry name" value="Spore Coat Polysaccharide Biosynthesis Protein SpsA, Chain A"/>
    <property type="match status" value="1"/>
</dbReference>
<dbReference type="SUPFAM" id="SSF51161">
    <property type="entry name" value="Trimeric LpxA-like enzymes"/>
    <property type="match status" value="1"/>
</dbReference>
<evidence type="ECO:0000259" key="3">
    <source>
        <dbReference type="Pfam" id="PF00483"/>
    </source>
</evidence>
<evidence type="ECO:0000256" key="1">
    <source>
        <dbReference type="ARBA" id="ARBA00007274"/>
    </source>
</evidence>
<comment type="similarity">
    <text evidence="1">Belongs to the transferase hexapeptide repeat family.</text>
</comment>
<dbReference type="RefSeq" id="WP_251874701.1">
    <property type="nucleotide sequence ID" value="NZ_CP098755.1"/>
</dbReference>
<dbReference type="Gene3D" id="3.40.120.10">
    <property type="entry name" value="Alpha-D-Glucose-1,6-Bisphosphate, subunit A, domain 3"/>
    <property type="match status" value="1"/>
</dbReference>
<dbReference type="InterPro" id="IPR056729">
    <property type="entry name" value="GMPPB_C"/>
</dbReference>
<dbReference type="PANTHER" id="PTHR22572">
    <property type="entry name" value="SUGAR-1-PHOSPHATE GUANYL TRANSFERASE"/>
    <property type="match status" value="1"/>
</dbReference>
<dbReference type="InterPro" id="IPR016055">
    <property type="entry name" value="A-D-PHexomutase_a/b/a-I/II/III"/>
</dbReference>
<evidence type="ECO:0000313" key="6">
    <source>
        <dbReference type="EMBL" id="USG67602.1"/>
    </source>
</evidence>
<dbReference type="Pfam" id="PF00483">
    <property type="entry name" value="NTP_transferase"/>
    <property type="match status" value="1"/>
</dbReference>
<name>A0ABY4WKF5_9BACL</name>
<dbReference type="SUPFAM" id="SSF53738">
    <property type="entry name" value="Phosphoglucomutase, first 3 domains"/>
    <property type="match status" value="1"/>
</dbReference>
<dbReference type="InterPro" id="IPR050486">
    <property type="entry name" value="Mannose-1P_guanyltransferase"/>
</dbReference>
<dbReference type="InterPro" id="IPR005835">
    <property type="entry name" value="NTP_transferase_dom"/>
</dbReference>
<dbReference type="Pfam" id="PF02878">
    <property type="entry name" value="PGM_PMM_I"/>
    <property type="match status" value="1"/>
</dbReference>
<dbReference type="InterPro" id="IPR011004">
    <property type="entry name" value="Trimer_LpxA-like_sf"/>
</dbReference>
<dbReference type="SUPFAM" id="SSF53448">
    <property type="entry name" value="Nucleotide-diphospho-sugar transferases"/>
    <property type="match status" value="1"/>
</dbReference>
<feature type="domain" description="Nucleotidyl transferase" evidence="3">
    <location>
        <begin position="3"/>
        <end position="140"/>
    </location>
</feature>
<dbReference type="CDD" id="cd04181">
    <property type="entry name" value="NTP_transferase"/>
    <property type="match status" value="1"/>
</dbReference>
<reference evidence="6" key="1">
    <citation type="submission" date="2022-06" db="EMBL/GenBank/DDBJ databases">
        <title>Genome sequencing of Brevibacillus sp. BB3-R1.</title>
        <authorList>
            <person name="Heo J."/>
            <person name="Lee D."/>
            <person name="Won M."/>
            <person name="Han B.-H."/>
            <person name="Hong S.-B."/>
            <person name="Kwon S.-W."/>
        </authorList>
    </citation>
    <scope>NUCLEOTIDE SEQUENCE</scope>
    <source>
        <strain evidence="6">BB3-R1</strain>
    </source>
</reference>
<accession>A0ABY4WKF5</accession>
<comment type="similarity">
    <text evidence="2">Belongs to the phosphohexose mutase family.</text>
</comment>
<keyword evidence="7" id="KW-1185">Reference proteome</keyword>
<dbReference type="EMBL" id="CP098755">
    <property type="protein sequence ID" value="USG67602.1"/>
    <property type="molecule type" value="Genomic_DNA"/>
</dbReference>
<feature type="domain" description="Mannose-1-phosphate guanyltransferase C-terminal" evidence="5">
    <location>
        <begin position="266"/>
        <end position="369"/>
    </location>
</feature>
<dbReference type="InterPro" id="IPR005844">
    <property type="entry name" value="A-D-PHexomutase_a/b/a-I"/>
</dbReference>
<evidence type="ECO:0000256" key="2">
    <source>
        <dbReference type="ARBA" id="ARBA00010231"/>
    </source>
</evidence>
<sequence>MRAVILADEKGVELRPLTVYTPKPMVPLLNRPCMEYTIELLKRYGITDIFVMLRYFPDQVRDYFGDGSQYGVSLSYWEEPFSFSNLLEHLGRGTDSSVADTILVIPGAALIDCDLEEALHDHRESRRAATMVVAEKETSTEEQQVWLHQDGHIIQIGQGLDGLEEAWGTIDTGLLLLEPESISTLLSSEEEIHPQELARALFRNGIPLGGYRLEGYWSGLRTLDEYRQAQFDMLDGQVNVHIAARQLVPGIYVEGDLRIDASVRLEGPILFGKGVHLEPGVSIEAYSILGRQTVVSEGAWLSQAIVWEHSFIGMHAEVTGGIVGSHVSLGDCAVLGENSVIGERCRVGRTVAVKPGVMVWPHKEIEEGAVVHTSIVHGRMRNRGLFAKSNISGGIVGVANVDITPEYVTRLAAAYASQLPAGSRIVLSACVHPFAQLLKHSVMTSLCSAGIDTVDIGVGFAPLLRYSVQSLSCEGGIHLQMSESISEKQISIQFVGADGLSISPERERKIAYAFTQDSFLRALRHLGQLHLEHGVLKTYAQALLQELDQAAIRSAQTTLLIESESRFLLDFLHPIFSELGIVSVNRTISEGVRIHQADLGVRLEKSGESLELFTHTGERLTQEQLERLQKVVCNQVSSTDHARFHPRYDAIFSLFSILDVLARERVSLAALLHSIGEEKIGEQRSVVIEAQKEA</sequence>
<proteinExistence type="inferred from homology"/>
<dbReference type="Pfam" id="PF25087">
    <property type="entry name" value="GMPPB_C"/>
    <property type="match status" value="1"/>
</dbReference>
<organism evidence="6 7">
    <name type="scientific">Brevibacillus ruminantium</name>
    <dbReference type="NCBI Taxonomy" id="2950604"/>
    <lineage>
        <taxon>Bacteria</taxon>
        <taxon>Bacillati</taxon>
        <taxon>Bacillota</taxon>
        <taxon>Bacilli</taxon>
        <taxon>Bacillales</taxon>
        <taxon>Paenibacillaceae</taxon>
        <taxon>Brevibacillus</taxon>
    </lineage>
</organism>
<gene>
    <name evidence="6" type="ORF">NDK47_10125</name>
</gene>
<protein>
    <submittedName>
        <fullName evidence="6">Sugar phosphate nucleotidyltransferase</fullName>
    </submittedName>
</protein>
<evidence type="ECO:0000313" key="7">
    <source>
        <dbReference type="Proteomes" id="UP001056500"/>
    </source>
</evidence>
<evidence type="ECO:0000259" key="4">
    <source>
        <dbReference type="Pfam" id="PF02878"/>
    </source>
</evidence>
<dbReference type="Proteomes" id="UP001056500">
    <property type="component" value="Chromosome"/>
</dbReference>
<feature type="domain" description="Alpha-D-phosphohexomutase alpha/beta/alpha" evidence="4">
    <location>
        <begin position="394"/>
        <end position="519"/>
    </location>
</feature>
<dbReference type="InterPro" id="IPR029044">
    <property type="entry name" value="Nucleotide-diphossugar_trans"/>
</dbReference>